<dbReference type="GO" id="GO:0004888">
    <property type="term" value="F:transmembrane signaling receptor activity"/>
    <property type="evidence" value="ECO:0007669"/>
    <property type="project" value="InterPro"/>
</dbReference>
<dbReference type="PANTHER" id="PTHR32089">
    <property type="entry name" value="METHYL-ACCEPTING CHEMOTAXIS PROTEIN MCPB"/>
    <property type="match status" value="1"/>
</dbReference>
<protein>
    <submittedName>
        <fullName evidence="5">Chemotaxis protein</fullName>
    </submittedName>
</protein>
<reference evidence="5 6" key="1">
    <citation type="submission" date="2017-11" db="EMBL/GenBank/DDBJ databases">
        <title>Complete genome sequence of Sphingomonas sp. Strain Cra20, a psychrotolerant potential plant growth promoting rhizobacteria.</title>
        <authorList>
            <person name="Luo Y."/>
        </authorList>
    </citation>
    <scope>NUCLEOTIDE SEQUENCE [LARGE SCALE GENOMIC DNA]</scope>
    <source>
        <strain evidence="5 6">Cra20</strain>
    </source>
</reference>
<evidence type="ECO:0000313" key="6">
    <source>
        <dbReference type="Proteomes" id="UP000229081"/>
    </source>
</evidence>
<dbReference type="PROSITE" id="PS50111">
    <property type="entry name" value="CHEMOTAXIS_TRANSDUC_2"/>
    <property type="match status" value="1"/>
</dbReference>
<dbReference type="EMBL" id="CP024923">
    <property type="protein sequence ID" value="ATY32446.1"/>
    <property type="molecule type" value="Genomic_DNA"/>
</dbReference>
<dbReference type="InterPro" id="IPR004090">
    <property type="entry name" value="Chemotax_Me-accpt_rcpt"/>
</dbReference>
<organism evidence="5 6">
    <name type="scientific">Sphingomonas psychrotolerans</name>
    <dbReference type="NCBI Taxonomy" id="1327635"/>
    <lineage>
        <taxon>Bacteria</taxon>
        <taxon>Pseudomonadati</taxon>
        <taxon>Pseudomonadota</taxon>
        <taxon>Alphaproteobacteria</taxon>
        <taxon>Sphingomonadales</taxon>
        <taxon>Sphingomonadaceae</taxon>
        <taxon>Sphingomonas</taxon>
    </lineage>
</organism>
<evidence type="ECO:0000259" key="4">
    <source>
        <dbReference type="PROSITE" id="PS50111"/>
    </source>
</evidence>
<sequence>MPRRIRSLLSVLRDEVDSFASTSEEIAARTNLLALNAAIEAARSGEAGRGFSVVAQEVKALAQQARHASLAFRSEVRERLAMGAGIADEMVGEIEGTRLVELAQALIQNVTRHLYGRSIDLRLLASDAEVIAATLDPTPEKLAAAQARLASFTQTSPFYLNAFVADREGRIIMSSDPNARVRQTNVVNAPQFLKAMGSAHPDQWFTDEVWQNPWSDHRAVLVFVTGIRPRGAEGRPAGVFYVEFDWEERIPGIISDRSLFGEKEWGRTRISIVDAAARIVADSAGTRFGETIALPAKAVRGAEARADTTIAFATAASYHGFDGLGLRCVIEQKMISAEEIQAALGGFGTRKRI</sequence>
<proteinExistence type="inferred from homology"/>
<evidence type="ECO:0000256" key="1">
    <source>
        <dbReference type="ARBA" id="ARBA00023224"/>
    </source>
</evidence>
<evidence type="ECO:0000256" key="3">
    <source>
        <dbReference type="PROSITE-ProRule" id="PRU00284"/>
    </source>
</evidence>
<accession>A0A2K8MIR2</accession>
<keyword evidence="1 3" id="KW-0807">Transducer</keyword>
<feature type="domain" description="Methyl-accepting transducer" evidence="4">
    <location>
        <begin position="14"/>
        <end position="78"/>
    </location>
</feature>
<dbReference type="Gene3D" id="3.30.450.20">
    <property type="entry name" value="PAS domain"/>
    <property type="match status" value="1"/>
</dbReference>
<gene>
    <name evidence="5" type="ORF">CVN68_11040</name>
</gene>
<dbReference type="KEGG" id="sphc:CVN68_11040"/>
<dbReference type="GO" id="GO:0006935">
    <property type="term" value="P:chemotaxis"/>
    <property type="evidence" value="ECO:0007669"/>
    <property type="project" value="InterPro"/>
</dbReference>
<dbReference type="AlphaFoldDB" id="A0A2K8MIR2"/>
<dbReference type="PRINTS" id="PR00260">
    <property type="entry name" value="CHEMTRNSDUCR"/>
</dbReference>
<dbReference type="PANTHER" id="PTHR32089:SF112">
    <property type="entry name" value="LYSOZYME-LIKE PROTEIN-RELATED"/>
    <property type="match status" value="1"/>
</dbReference>
<dbReference type="Gene3D" id="6.10.250.3200">
    <property type="match status" value="1"/>
</dbReference>
<dbReference type="SUPFAM" id="SSF58104">
    <property type="entry name" value="Methyl-accepting chemotaxis protein (MCP) signaling domain"/>
    <property type="match status" value="1"/>
</dbReference>
<name>A0A2K8MIR2_9SPHN</name>
<evidence type="ECO:0000313" key="5">
    <source>
        <dbReference type="EMBL" id="ATY32446.1"/>
    </source>
</evidence>
<dbReference type="Proteomes" id="UP000229081">
    <property type="component" value="Chromosome"/>
</dbReference>
<evidence type="ECO:0000256" key="2">
    <source>
        <dbReference type="ARBA" id="ARBA00029447"/>
    </source>
</evidence>
<comment type="similarity">
    <text evidence="2">Belongs to the methyl-accepting chemotaxis (MCP) protein family.</text>
</comment>
<dbReference type="Pfam" id="PF00015">
    <property type="entry name" value="MCPsignal"/>
    <property type="match status" value="1"/>
</dbReference>
<dbReference type="InterPro" id="IPR004089">
    <property type="entry name" value="MCPsignal_dom"/>
</dbReference>
<keyword evidence="6" id="KW-1185">Reference proteome</keyword>
<dbReference type="OrthoDB" id="5292010at2"/>
<dbReference type="GO" id="GO:0007165">
    <property type="term" value="P:signal transduction"/>
    <property type="evidence" value="ECO:0007669"/>
    <property type="project" value="UniProtKB-KW"/>
</dbReference>
<dbReference type="GO" id="GO:0016020">
    <property type="term" value="C:membrane"/>
    <property type="evidence" value="ECO:0007669"/>
    <property type="project" value="InterPro"/>
</dbReference>